<reference evidence="2" key="1">
    <citation type="submission" date="2022-06" db="EMBL/GenBank/DDBJ databases">
        <title>Complete genome sequences of two strains of the flax pathogen Septoria linicola.</title>
        <authorList>
            <person name="Lapalu N."/>
            <person name="Simon A."/>
            <person name="Demenou B."/>
            <person name="Paumier D."/>
            <person name="Guillot M.-P."/>
            <person name="Gout L."/>
            <person name="Valade R."/>
        </authorList>
    </citation>
    <scope>NUCLEOTIDE SEQUENCE</scope>
    <source>
        <strain evidence="2">SE15195</strain>
    </source>
</reference>
<gene>
    <name evidence="2" type="ORF">Slin15195_G005800</name>
</gene>
<evidence type="ECO:0000313" key="3">
    <source>
        <dbReference type="Proteomes" id="UP001056384"/>
    </source>
</evidence>
<dbReference type="AlphaFoldDB" id="A0A9Q9AM07"/>
<dbReference type="EMBL" id="CP099418">
    <property type="protein sequence ID" value="USW47261.1"/>
    <property type="molecule type" value="Genomic_DNA"/>
</dbReference>
<dbReference type="Proteomes" id="UP001056384">
    <property type="component" value="Chromosome 1"/>
</dbReference>
<feature type="compositionally biased region" description="Low complexity" evidence="1">
    <location>
        <begin position="9"/>
        <end position="28"/>
    </location>
</feature>
<sequence>MALKRKRSSPAFSSPSSDTSDATTQASPLPFFYHHSKPVEPIYSKPAWSWPTYDDSPAHLNSRTRKRHRSRTRQEEEQTHAKTISKLYDAQRQHPNASPVLSQQVATPPETHVQRSTLHSFWRLGRPPVAMPMVVDVTPGLDRSMHPRCEDCDRDLQSVDAMDVDDIVVEQETRCQGCLRQVCDMCAVLGDRRICLGCARNGH</sequence>
<feature type="compositionally biased region" description="Basic residues" evidence="1">
    <location>
        <begin position="62"/>
        <end position="71"/>
    </location>
</feature>
<protein>
    <submittedName>
        <fullName evidence="2">Uncharacterized protein</fullName>
    </submittedName>
</protein>
<accession>A0A9Q9AM07</accession>
<evidence type="ECO:0000256" key="1">
    <source>
        <dbReference type="SAM" id="MobiDB-lite"/>
    </source>
</evidence>
<dbReference type="OrthoDB" id="5336357at2759"/>
<keyword evidence="3" id="KW-1185">Reference proteome</keyword>
<proteinExistence type="predicted"/>
<name>A0A9Q9AM07_9PEZI</name>
<organism evidence="2 3">
    <name type="scientific">Septoria linicola</name>
    <dbReference type="NCBI Taxonomy" id="215465"/>
    <lineage>
        <taxon>Eukaryota</taxon>
        <taxon>Fungi</taxon>
        <taxon>Dikarya</taxon>
        <taxon>Ascomycota</taxon>
        <taxon>Pezizomycotina</taxon>
        <taxon>Dothideomycetes</taxon>
        <taxon>Dothideomycetidae</taxon>
        <taxon>Mycosphaerellales</taxon>
        <taxon>Mycosphaerellaceae</taxon>
        <taxon>Septoria</taxon>
    </lineage>
</organism>
<feature type="region of interest" description="Disordered" evidence="1">
    <location>
        <begin position="54"/>
        <end position="80"/>
    </location>
</feature>
<feature type="region of interest" description="Disordered" evidence="1">
    <location>
        <begin position="1"/>
        <end position="31"/>
    </location>
</feature>
<evidence type="ECO:0000313" key="2">
    <source>
        <dbReference type="EMBL" id="USW47261.1"/>
    </source>
</evidence>